<protein>
    <submittedName>
        <fullName evidence="11">Outer membrane vitamin B12 receptor BtuB</fullName>
    </submittedName>
</protein>
<evidence type="ECO:0000256" key="3">
    <source>
        <dbReference type="ARBA" id="ARBA00022692"/>
    </source>
</evidence>
<dbReference type="Pfam" id="PF07715">
    <property type="entry name" value="Plug"/>
    <property type="match status" value="1"/>
</dbReference>
<keyword evidence="8" id="KW-0998">Cell outer membrane</keyword>
<evidence type="ECO:0000259" key="10">
    <source>
        <dbReference type="Pfam" id="PF07715"/>
    </source>
</evidence>
<dbReference type="PANTHER" id="PTHR30069:SF29">
    <property type="entry name" value="HEMOGLOBIN AND HEMOGLOBIN-HAPTOGLOBIN-BINDING PROTEIN 1-RELATED"/>
    <property type="match status" value="1"/>
</dbReference>
<gene>
    <name evidence="11" type="ORF">MNBD_DELTA04-246</name>
</gene>
<evidence type="ECO:0000256" key="7">
    <source>
        <dbReference type="ARBA" id="ARBA00023170"/>
    </source>
</evidence>
<evidence type="ECO:0000256" key="8">
    <source>
        <dbReference type="ARBA" id="ARBA00023237"/>
    </source>
</evidence>
<dbReference type="InterPro" id="IPR036942">
    <property type="entry name" value="Beta-barrel_TonB_sf"/>
</dbReference>
<evidence type="ECO:0000256" key="4">
    <source>
        <dbReference type="ARBA" id="ARBA00022729"/>
    </source>
</evidence>
<keyword evidence="4" id="KW-0732">Signal</keyword>
<dbReference type="PANTHER" id="PTHR30069">
    <property type="entry name" value="TONB-DEPENDENT OUTER MEMBRANE RECEPTOR"/>
    <property type="match status" value="1"/>
</dbReference>
<comment type="subcellular location">
    <subcellularLocation>
        <location evidence="1">Cell outer membrane</location>
        <topology evidence="1">Multi-pass membrane protein</topology>
    </subcellularLocation>
</comment>
<feature type="domain" description="TonB-dependent receptor plug" evidence="10">
    <location>
        <begin position="57"/>
        <end position="162"/>
    </location>
</feature>
<dbReference type="InterPro" id="IPR000531">
    <property type="entry name" value="Beta-barrel_TonB"/>
</dbReference>
<dbReference type="SUPFAM" id="SSF56935">
    <property type="entry name" value="Porins"/>
    <property type="match status" value="1"/>
</dbReference>
<keyword evidence="2" id="KW-0813">Transport</keyword>
<keyword evidence="7 11" id="KW-0675">Receptor</keyword>
<dbReference type="AlphaFoldDB" id="A0A3B0WBF0"/>
<organism evidence="11">
    <name type="scientific">hydrothermal vent metagenome</name>
    <dbReference type="NCBI Taxonomy" id="652676"/>
    <lineage>
        <taxon>unclassified sequences</taxon>
        <taxon>metagenomes</taxon>
        <taxon>ecological metagenomes</taxon>
    </lineage>
</organism>
<dbReference type="PROSITE" id="PS52016">
    <property type="entry name" value="TONB_DEPENDENT_REC_3"/>
    <property type="match status" value="1"/>
</dbReference>
<reference evidence="11" key="1">
    <citation type="submission" date="2018-06" db="EMBL/GenBank/DDBJ databases">
        <authorList>
            <person name="Zhirakovskaya E."/>
        </authorList>
    </citation>
    <scope>NUCLEOTIDE SEQUENCE</scope>
</reference>
<dbReference type="InterPro" id="IPR039426">
    <property type="entry name" value="TonB-dep_rcpt-like"/>
</dbReference>
<sequence>MKHFSRTMIVCAAVTQLMALPVIGLAGQDQEPAQKPAKKALKLEDIVVTATRTPEEKKELPQVVNVITTKDIKETVATDLTDVLKETASVDVIQYPGSLSGISIRGFRPEFSGTTKHTLLLIDGRPAGATNLATIPLDNIQRIEVLKGPASALYGSEAMGGVVNVITKKSRGKIKSHLTLGYGSFSTWQVKAASGGNLTRKLDFDLDASTDNQNGDLRMGNGDKRDHTAFKKRYGSARLGYAFNRDWRMDVHGDWFAGRDIEVPGDIFYGTTRQSSKDINRYGGDARISGFAGENNEVNLTFYQSREDAEYHQEYNGIVPYKNYESTTDWIGAQLQDTYYFSVHSLTFGIDYERIKVKSQSYNSDSTRRAPYMPDNEHKTTGIFTQAMLKFFNNRLIATMGARYDAITLETKATPYKTDFTPGSADFSTFNPSGGLKFFLTPQWQLHTTIGTAFVTPKPEEMAGHWVNWWGGTTQGNPNLDPEKSLTWDGGISFDKKEWGLTADLTYFHTKVDDKIEKVAVTSTLSTFENTQEAKIQGLEGQFSLDIGRLADWHSSLRLFANFTKLFKDEETLSTGPRDIHNVADFKINYGLGYDDGHFFSGRVTARYVGHMKDTDWNAAGYPEIEYPTHTVVDLVTNFKLTRHQTLSLKVGNLFDKYYYEKKGFPLAGRSFFGTYTFKF</sequence>
<keyword evidence="3" id="KW-0812">Transmembrane</keyword>
<dbReference type="Pfam" id="PF00593">
    <property type="entry name" value="TonB_dep_Rec_b-barrel"/>
    <property type="match status" value="1"/>
</dbReference>
<evidence type="ECO:0000256" key="1">
    <source>
        <dbReference type="ARBA" id="ARBA00004571"/>
    </source>
</evidence>
<dbReference type="CDD" id="cd01347">
    <property type="entry name" value="ligand_gated_channel"/>
    <property type="match status" value="1"/>
</dbReference>
<proteinExistence type="predicted"/>
<name>A0A3B0WBF0_9ZZZZ</name>
<evidence type="ECO:0000256" key="2">
    <source>
        <dbReference type="ARBA" id="ARBA00022448"/>
    </source>
</evidence>
<dbReference type="InterPro" id="IPR037066">
    <property type="entry name" value="Plug_dom_sf"/>
</dbReference>
<dbReference type="GO" id="GO:0044718">
    <property type="term" value="P:siderophore transmembrane transport"/>
    <property type="evidence" value="ECO:0007669"/>
    <property type="project" value="TreeGrafter"/>
</dbReference>
<keyword evidence="5" id="KW-0798">TonB box</keyword>
<dbReference type="Gene3D" id="2.40.170.20">
    <property type="entry name" value="TonB-dependent receptor, beta-barrel domain"/>
    <property type="match status" value="1"/>
</dbReference>
<dbReference type="GO" id="GO:0009279">
    <property type="term" value="C:cell outer membrane"/>
    <property type="evidence" value="ECO:0007669"/>
    <property type="project" value="UniProtKB-SubCell"/>
</dbReference>
<keyword evidence="6" id="KW-0472">Membrane</keyword>
<feature type="domain" description="TonB-dependent receptor-like beta-barrel" evidence="9">
    <location>
        <begin position="240"/>
        <end position="654"/>
    </location>
</feature>
<dbReference type="EMBL" id="UOEY01000116">
    <property type="protein sequence ID" value="VAW40974.1"/>
    <property type="molecule type" value="Genomic_DNA"/>
</dbReference>
<evidence type="ECO:0000313" key="11">
    <source>
        <dbReference type="EMBL" id="VAW40974.1"/>
    </source>
</evidence>
<evidence type="ECO:0000259" key="9">
    <source>
        <dbReference type="Pfam" id="PF00593"/>
    </source>
</evidence>
<dbReference type="InterPro" id="IPR012910">
    <property type="entry name" value="Plug_dom"/>
</dbReference>
<evidence type="ECO:0000256" key="6">
    <source>
        <dbReference type="ARBA" id="ARBA00023136"/>
    </source>
</evidence>
<dbReference type="GO" id="GO:0015344">
    <property type="term" value="F:siderophore uptake transmembrane transporter activity"/>
    <property type="evidence" value="ECO:0007669"/>
    <property type="project" value="TreeGrafter"/>
</dbReference>
<accession>A0A3B0WBF0</accession>
<dbReference type="Gene3D" id="2.170.130.10">
    <property type="entry name" value="TonB-dependent receptor, plug domain"/>
    <property type="match status" value="1"/>
</dbReference>
<evidence type="ECO:0000256" key="5">
    <source>
        <dbReference type="ARBA" id="ARBA00023077"/>
    </source>
</evidence>